<proteinExistence type="predicted"/>
<protein>
    <recommendedName>
        <fullName evidence="4">Signal transduction protein</fullName>
    </recommendedName>
</protein>
<evidence type="ECO:0000313" key="2">
    <source>
        <dbReference type="EMBL" id="KJW13727.1"/>
    </source>
</evidence>
<feature type="transmembrane region" description="Helical" evidence="1">
    <location>
        <begin position="64"/>
        <end position="81"/>
    </location>
</feature>
<feature type="transmembrane region" description="Helical" evidence="1">
    <location>
        <begin position="199"/>
        <end position="220"/>
    </location>
</feature>
<name>A0A0F3RY32_9LACO</name>
<feature type="transmembrane region" description="Helical" evidence="1">
    <location>
        <begin position="93"/>
        <end position="117"/>
    </location>
</feature>
<keyword evidence="1" id="KW-1133">Transmembrane helix</keyword>
<feature type="transmembrane region" description="Helical" evidence="1">
    <location>
        <begin position="39"/>
        <end position="58"/>
    </location>
</feature>
<dbReference type="PANTHER" id="PTHR40448:SF1">
    <property type="entry name" value="TWO-COMPONENT SENSOR HISTIDINE KINASE"/>
    <property type="match status" value="1"/>
</dbReference>
<reference evidence="2 3" key="1">
    <citation type="submission" date="2015-03" db="EMBL/GenBank/DDBJ databases">
        <authorList>
            <person name="Zheng J."/>
            <person name="Ganezle M."/>
        </authorList>
    </citation>
    <scope>NUCLEOTIDE SEQUENCE [LARGE SCALE GENOMIC DNA]</scope>
    <source>
        <strain evidence="2 3">LP38</strain>
    </source>
</reference>
<dbReference type="PATRIC" id="fig|216463.3.peg.1907"/>
<gene>
    <name evidence="2" type="ORF">VC81_00630</name>
</gene>
<organism evidence="2 3">
    <name type="scientific">Levilactobacillus spicheri</name>
    <dbReference type="NCBI Taxonomy" id="216463"/>
    <lineage>
        <taxon>Bacteria</taxon>
        <taxon>Bacillati</taxon>
        <taxon>Bacillota</taxon>
        <taxon>Bacilli</taxon>
        <taxon>Lactobacillales</taxon>
        <taxon>Lactobacillaceae</taxon>
        <taxon>Levilactobacillus</taxon>
    </lineage>
</organism>
<dbReference type="GO" id="GO:0042802">
    <property type="term" value="F:identical protein binding"/>
    <property type="evidence" value="ECO:0007669"/>
    <property type="project" value="TreeGrafter"/>
</dbReference>
<sequence length="424" mass="47903">MMQVSALSLWLAAVSVTYWVVYFQYYWFPQLRPQPFTGFCFLMGLVYASLVVGIRCFAPGTPSWLSALPALLLVGTELALLGRDNWRSIPAFFDVTILVYLMTEFVDTASISITVLLTNVGFAASLKGTVTELVFDNIVFALLIIALMGTQAPMENLIRAVQGENSEYFFLCFMLCVGIVYMMFEYVLQLLNWTASNMLFLATVSGTLMIGLSLSTYMLVQTHLQRNHARSQRQQQAFQEQFTTELTRQMQAVRKFRHDYQNMLLGLGGYLQDQDYAGFRQLYIDIRSGWKTSDAADLTLDDLTNMPRGPVRYALYHDYLLAQRRGVDLFVKILQRTLPPLIEAVAPLQPAMVTLKITEVGPESYVQITFPVPDDVQVVGQHSLVGPDFRVDLTGLLVDLPDDVTSQLRIKLHWGQLLVILPLT</sequence>
<evidence type="ECO:0000256" key="1">
    <source>
        <dbReference type="SAM" id="Phobius"/>
    </source>
</evidence>
<evidence type="ECO:0000313" key="3">
    <source>
        <dbReference type="Proteomes" id="UP000033491"/>
    </source>
</evidence>
<dbReference type="EMBL" id="JZCR01000003">
    <property type="protein sequence ID" value="KJW13727.1"/>
    <property type="molecule type" value="Genomic_DNA"/>
</dbReference>
<dbReference type="Proteomes" id="UP000033491">
    <property type="component" value="Unassembled WGS sequence"/>
</dbReference>
<feature type="transmembrane region" description="Helical" evidence="1">
    <location>
        <begin position="129"/>
        <end position="148"/>
    </location>
</feature>
<evidence type="ECO:0008006" key="4">
    <source>
        <dbReference type="Google" id="ProtNLM"/>
    </source>
</evidence>
<feature type="transmembrane region" description="Helical" evidence="1">
    <location>
        <begin position="168"/>
        <end position="187"/>
    </location>
</feature>
<keyword evidence="1" id="KW-0812">Transmembrane</keyword>
<dbReference type="RefSeq" id="WP_045806219.1">
    <property type="nucleotide sequence ID" value="NZ_JZCR01000003.1"/>
</dbReference>
<feature type="transmembrane region" description="Helical" evidence="1">
    <location>
        <begin position="6"/>
        <end position="27"/>
    </location>
</feature>
<dbReference type="PANTHER" id="PTHR40448">
    <property type="entry name" value="TWO-COMPONENT SENSOR HISTIDINE KINASE"/>
    <property type="match status" value="1"/>
</dbReference>
<comment type="caution">
    <text evidence="2">The sequence shown here is derived from an EMBL/GenBank/DDBJ whole genome shotgun (WGS) entry which is preliminary data.</text>
</comment>
<dbReference type="AlphaFoldDB" id="A0A0F3RY32"/>
<accession>A0A0F3RY32</accession>
<dbReference type="STRING" id="216463.VC81_00630"/>
<keyword evidence="1" id="KW-0472">Membrane</keyword>
<dbReference type="OrthoDB" id="1652078at2"/>